<dbReference type="AlphaFoldDB" id="A0A6A7RU34"/>
<protein>
    <submittedName>
        <fullName evidence="1">Uncharacterized protein</fullName>
    </submittedName>
</protein>
<evidence type="ECO:0000313" key="2">
    <source>
        <dbReference type="Proteomes" id="UP000342300"/>
    </source>
</evidence>
<proteinExistence type="predicted"/>
<dbReference type="Proteomes" id="UP000342300">
    <property type="component" value="Unassembled WGS sequence"/>
</dbReference>
<comment type="caution">
    <text evidence="1">The sequence shown here is derived from an EMBL/GenBank/DDBJ whole genome shotgun (WGS) entry which is preliminary data.</text>
</comment>
<evidence type="ECO:0000313" key="1">
    <source>
        <dbReference type="EMBL" id="MQM30928.1"/>
    </source>
</evidence>
<organism evidence="1 2">
    <name type="scientific">Candidatus Accumulibacter phosphatis</name>
    <dbReference type="NCBI Taxonomy" id="327160"/>
    <lineage>
        <taxon>Bacteria</taxon>
        <taxon>Pseudomonadati</taxon>
        <taxon>Pseudomonadota</taxon>
        <taxon>Betaproteobacteria</taxon>
        <taxon>Candidatus Accumulibacter</taxon>
    </lineage>
</organism>
<gene>
    <name evidence="1" type="ORF">CRU78_10555</name>
</gene>
<dbReference type="EMBL" id="PDHS01000236">
    <property type="protein sequence ID" value="MQM30928.1"/>
    <property type="molecule type" value="Genomic_DNA"/>
</dbReference>
<reference evidence="1 2" key="1">
    <citation type="submission" date="2017-09" db="EMBL/GenBank/DDBJ databases">
        <title>Metagenomic Analysis Reveals Denitrifying Candidatus Accumulibacter and Flanking Population as a Source of N2O.</title>
        <authorList>
            <person name="Gao H."/>
            <person name="Mao Y."/>
            <person name="Zhao X."/>
            <person name="Liu W.-T."/>
            <person name="Zhang T."/>
            <person name="Wells G."/>
        </authorList>
    </citation>
    <scope>NUCLEOTIDE SEQUENCE [LARGE SCALE GENOMIC DNA]</scope>
    <source>
        <strain evidence="1">CANDO_2_IC</strain>
    </source>
</reference>
<accession>A0A6A7RU34</accession>
<sequence>MAVSSKLTLGQQSATRLNGRAIFSWEYGLGEAPLVPNVSHQGRAATDPANANTAVPRIGCMALLGALVRAMGPDCNGHRSQMAKTIARKQTTQSQWSRSSLWFCLPPKVKLQSTCGPAEQQNDTQCH</sequence>
<name>A0A6A7RU34_9PROT</name>